<sequence length="409" mass="47581">MTQPPRYSLTWIQQVAQVPQDQWDALAQPLISPFFEWDWLHSLESSGSATGQAGWQPCHLVVWRETPGSPGDSPQRQLVAAAPLYLKSHSYGEFVFDHQWADLAHRLGVDYYPKLVGMSPFTPAVGYRFLMDPQEDEGTLTHLMVMEIDRFCDRNRLSGCHFLYVDPDWRSRLEALGFIPWMHHNSVWHNRGFQTFDDYLQMFNANQRRNIKRERQAITKANLTLQTFSGDDIPPHFLPLMYRFYSHHCDKFGWWGSKYLTKAFFEALYDRLRHRLLLVAALKDGEQTPEPQPVAMAFCIHKGDRLYGRYWGSFEEFNALHFNACYYSPIEWAITQGIQIFDPGAGGAHKKRRGFPATAHHSLHRFYHPRFSQILQSYLQQVNDLEAQEIEAINNELPFTAPSIELPSQ</sequence>
<dbReference type="PANTHER" id="PTHR47017">
    <property type="entry name" value="ACYL-COA"/>
    <property type="match status" value="1"/>
</dbReference>
<evidence type="ECO:0000313" key="2">
    <source>
        <dbReference type="Proteomes" id="UP000034681"/>
    </source>
</evidence>
<proteinExistence type="predicted"/>
<dbReference type="Pfam" id="PF04339">
    <property type="entry name" value="FemAB_like"/>
    <property type="match status" value="1"/>
</dbReference>
<accession>A0A0M2PWS6</accession>
<dbReference type="EMBL" id="AJTX02000003">
    <property type="protein sequence ID" value="KKJ00881.1"/>
    <property type="molecule type" value="Genomic_DNA"/>
</dbReference>
<dbReference type="eggNOG" id="COG3146">
    <property type="taxonomic scope" value="Bacteria"/>
</dbReference>
<comment type="caution">
    <text evidence="1">The sequence shown here is derived from an EMBL/GenBank/DDBJ whole genome shotgun (WGS) entry which is preliminary data.</text>
</comment>
<organism evidence="1 2">
    <name type="scientific">Prochlorothrix hollandica PCC 9006 = CALU 1027</name>
    <dbReference type="NCBI Taxonomy" id="317619"/>
    <lineage>
        <taxon>Bacteria</taxon>
        <taxon>Bacillati</taxon>
        <taxon>Cyanobacteriota</taxon>
        <taxon>Cyanophyceae</taxon>
        <taxon>Prochlorotrichales</taxon>
        <taxon>Prochlorotrichaceae</taxon>
        <taxon>Prochlorothrix</taxon>
    </lineage>
</organism>
<dbReference type="Proteomes" id="UP000034681">
    <property type="component" value="Unassembled WGS sequence"/>
</dbReference>
<dbReference type="PANTHER" id="PTHR47017:SF1">
    <property type="entry name" value="ACYL-COA"/>
    <property type="match status" value="1"/>
</dbReference>
<dbReference type="STRING" id="317619.GCA_000332315_04651"/>
<dbReference type="SUPFAM" id="SSF55729">
    <property type="entry name" value="Acyl-CoA N-acyltransferases (Nat)"/>
    <property type="match status" value="1"/>
</dbReference>
<evidence type="ECO:0000313" key="1">
    <source>
        <dbReference type="EMBL" id="KKJ00881.1"/>
    </source>
</evidence>
<gene>
    <name evidence="1" type="ORF">PROH_06275</name>
</gene>
<dbReference type="Gene3D" id="3.40.630.30">
    <property type="match status" value="1"/>
</dbReference>
<name>A0A0M2PWS6_PROHO</name>
<dbReference type="AlphaFoldDB" id="A0A0M2PWS6"/>
<dbReference type="InterPro" id="IPR007434">
    <property type="entry name" value="FemAB-like"/>
</dbReference>
<protein>
    <submittedName>
        <fullName evidence="1">Uncharacterized protein</fullName>
    </submittedName>
</protein>
<dbReference type="InterPro" id="IPR016181">
    <property type="entry name" value="Acyl_CoA_acyltransferase"/>
</dbReference>
<keyword evidence="2" id="KW-1185">Reference proteome</keyword>
<reference evidence="1" key="1">
    <citation type="submission" date="2012-04" db="EMBL/GenBank/DDBJ databases">
        <authorList>
            <person name="Borisov I.G."/>
            <person name="Ivanikova N.V."/>
            <person name="Pinevich A.V."/>
        </authorList>
    </citation>
    <scope>NUCLEOTIDE SEQUENCE</scope>
    <source>
        <strain evidence="1">CALU 1027</strain>
    </source>
</reference>